<comment type="subunit">
    <text evidence="4">Heterotetramer; composed of 2 small (MOCS2A) and 2 large (MOCS2B) subunits.</text>
</comment>
<comment type="similarity">
    <text evidence="4">Belongs to the MoaE family. MOCS2B subfamily.</text>
</comment>
<protein>
    <recommendedName>
        <fullName evidence="4">Molybdopterin synthase catalytic subunit</fullName>
        <ecNumber evidence="4">2.8.1.12</ecNumber>
    </recommendedName>
    <alternativeName>
        <fullName evidence="4">Common component for nitrate reductase and xanthine dehydrogenase protein H</fullName>
    </alternativeName>
    <alternativeName>
        <fullName evidence="4">Molybdenum cofactor synthesis protein 2 large subunit</fullName>
    </alternativeName>
    <alternativeName>
        <fullName evidence="4">Molybdenum cofactor synthesis protein 2B</fullName>
        <shortName evidence="4">MOCS2B</shortName>
    </alternativeName>
</protein>
<feature type="compositionally biased region" description="Basic and acidic residues" evidence="5">
    <location>
        <begin position="161"/>
        <end position="174"/>
    </location>
</feature>
<dbReference type="InterPro" id="IPR028888">
    <property type="entry name" value="MOCS2B_euk"/>
</dbReference>
<evidence type="ECO:0000256" key="5">
    <source>
        <dbReference type="SAM" id="MobiDB-lite"/>
    </source>
</evidence>
<feature type="binding site" evidence="4">
    <location>
        <position position="131"/>
    </location>
    <ligand>
        <name>substrate</name>
    </ligand>
</feature>
<keyword evidence="2 4" id="KW-0808">Transferase</keyword>
<gene>
    <name evidence="4" type="primary">cnxH</name>
    <name evidence="6" type="ORF">FJTKL_08380</name>
</gene>
<dbReference type="Gene3D" id="3.90.1170.40">
    <property type="entry name" value="Molybdopterin biosynthesis MoaE subunit"/>
    <property type="match status" value="1"/>
</dbReference>
<accession>A0ABR4ERU1</accession>
<keyword evidence="3 4" id="KW-0501">Molybdenum cofactor biosynthesis</keyword>
<dbReference type="Pfam" id="PF02391">
    <property type="entry name" value="MoaE"/>
    <property type="match status" value="1"/>
</dbReference>
<feature type="compositionally biased region" description="Basic residues" evidence="5">
    <location>
        <begin position="374"/>
        <end position="389"/>
    </location>
</feature>
<dbReference type="PANTHER" id="PTHR23404">
    <property type="entry name" value="MOLYBDOPTERIN SYNTHASE RELATED"/>
    <property type="match status" value="1"/>
</dbReference>
<evidence type="ECO:0000256" key="3">
    <source>
        <dbReference type="ARBA" id="ARBA00023150"/>
    </source>
</evidence>
<comment type="function">
    <text evidence="4">Catalytic subunit of the molybdopterin synthase complex, a complex that catalyzes the conversion of precursor Z into molybdopterin. Acts by mediating the incorporation of 2 sulfur atoms from thiocarboxylated MOCS2A into precursor Z to generate a dithiolene group.</text>
</comment>
<keyword evidence="1 4" id="KW-0963">Cytoplasm</keyword>
<name>A0ABR4ERU1_9PEZI</name>
<evidence type="ECO:0000313" key="6">
    <source>
        <dbReference type="EMBL" id="KAL2285153.1"/>
    </source>
</evidence>
<dbReference type="Proteomes" id="UP001600888">
    <property type="component" value="Unassembled WGS sequence"/>
</dbReference>
<dbReference type="CDD" id="cd00756">
    <property type="entry name" value="MoaE"/>
    <property type="match status" value="1"/>
</dbReference>
<dbReference type="EMBL" id="JBAWTH010000032">
    <property type="protein sequence ID" value="KAL2285153.1"/>
    <property type="molecule type" value="Genomic_DNA"/>
</dbReference>
<comment type="subcellular location">
    <subcellularLocation>
        <location evidence="4">Cytoplasm</location>
    </subcellularLocation>
</comment>
<feature type="binding site" evidence="4">
    <location>
        <begin position="138"/>
        <end position="140"/>
    </location>
    <ligand>
        <name>substrate</name>
    </ligand>
</feature>
<feature type="binding site" evidence="4">
    <location>
        <begin position="115"/>
        <end position="116"/>
    </location>
    <ligand>
        <name>substrate</name>
    </ligand>
</feature>
<evidence type="ECO:0000256" key="1">
    <source>
        <dbReference type="ARBA" id="ARBA00022490"/>
    </source>
</evidence>
<comment type="catalytic activity">
    <reaction evidence="4">
        <text>2 [molybdopterin-synthase sulfur-carrier protein]-C-terminal-Gly-aminoethanethioate + cyclic pyranopterin phosphate + H2O = molybdopterin + 2 [molybdopterin-synthase sulfur-carrier protein]-C-terminal Gly-Gly + 2 H(+)</text>
        <dbReference type="Rhea" id="RHEA:26333"/>
        <dbReference type="Rhea" id="RHEA-COMP:12202"/>
        <dbReference type="Rhea" id="RHEA-COMP:19907"/>
        <dbReference type="ChEBI" id="CHEBI:15377"/>
        <dbReference type="ChEBI" id="CHEBI:15378"/>
        <dbReference type="ChEBI" id="CHEBI:58698"/>
        <dbReference type="ChEBI" id="CHEBI:59648"/>
        <dbReference type="ChEBI" id="CHEBI:90778"/>
        <dbReference type="ChEBI" id="CHEBI:232372"/>
        <dbReference type="EC" id="2.8.1.12"/>
    </reaction>
</comment>
<keyword evidence="7" id="KW-1185">Reference proteome</keyword>
<feature type="region of interest" description="Disordered" evidence="5">
    <location>
        <begin position="318"/>
        <end position="390"/>
    </location>
</feature>
<dbReference type="InterPro" id="IPR036563">
    <property type="entry name" value="MoaE_sf"/>
</dbReference>
<dbReference type="InterPro" id="IPR003448">
    <property type="entry name" value="Mopterin_biosynth_MoaE"/>
</dbReference>
<evidence type="ECO:0000256" key="2">
    <source>
        <dbReference type="ARBA" id="ARBA00022679"/>
    </source>
</evidence>
<proteinExistence type="inferred from homology"/>
<organism evidence="6 7">
    <name type="scientific">Diaporthe vaccinii</name>
    <dbReference type="NCBI Taxonomy" id="105482"/>
    <lineage>
        <taxon>Eukaryota</taxon>
        <taxon>Fungi</taxon>
        <taxon>Dikarya</taxon>
        <taxon>Ascomycota</taxon>
        <taxon>Pezizomycotina</taxon>
        <taxon>Sordariomycetes</taxon>
        <taxon>Sordariomycetidae</taxon>
        <taxon>Diaporthales</taxon>
        <taxon>Diaporthaceae</taxon>
        <taxon>Diaporthe</taxon>
        <taxon>Diaporthe eres species complex</taxon>
    </lineage>
</organism>
<feature type="compositionally biased region" description="Low complexity" evidence="5">
    <location>
        <begin position="321"/>
        <end position="331"/>
    </location>
</feature>
<reference evidence="6 7" key="1">
    <citation type="submission" date="2024-03" db="EMBL/GenBank/DDBJ databases">
        <title>A high-quality draft genome sequence of Diaporthe vaccinii, a causative agent of upright dieback and viscid rot disease in cranberry plants.</title>
        <authorList>
            <person name="Sarrasin M."/>
            <person name="Lang B.F."/>
            <person name="Burger G."/>
        </authorList>
    </citation>
    <scope>NUCLEOTIDE SEQUENCE [LARGE SCALE GENOMIC DNA]</scope>
    <source>
        <strain evidence="6 7">IS7</strain>
    </source>
</reference>
<feature type="region of interest" description="Disordered" evidence="5">
    <location>
        <begin position="161"/>
        <end position="218"/>
    </location>
</feature>
<sequence>MATDTDTSTTSLESAGIYVALTHDALDAKPIMDRVRSPQAGATVLFAGTTRDSFGGRAVLNLSYEAYAPLALRTMRDIAEAALGRHGLKGVAVVHRLGVVPVGEESILIAVSSPHRAAAWRAGEECLEEVKARAEIWKLETFEEDRSAVWRANRDGAVGERVELPGKGGGEAEARGISSQLRGGGAEADGENGKAPESMGAVVRPRRPGEKGHGAVGVCSPADKPLKLVSVQIYRLHSGIVMDSPNTTLPNPKLITQIYIQNSELPDIANSTANPTVYRAPCPESARSEPALAEEEAITPLVNVAETDWRRIAGRRPFRTRAQARAGASARSSHHPSCANRAHTRARTRVLRSHAAHTCSRSTTHSTPGPNTAHRQRTRAAPRRTRSRLRAATTRRAGRLLLLRHALERRQVRRPGQLLDVGVGAVQVRLRQGDLVVVKIVDDVRAAQERVTEQGKVDLARALAGQGVARILDAEEAGVVQGYLRRNHAAHRAEGVYDDLVGRHHDRDAVVKAEVDLQARVGEAALDHGQPHRAQGAVREGAQGVEQGCRDIVREVRERGPGVEDRVETAALQARVVSRPVGEGEGNRRHPYCETGEVLFDATEQDAARGGLVVVQVERVCLGGDEVLLHHLVHDVRVLSLGRLVGSEADPEDSRSRSVIGYVVSRGCATVQILYLEAIRHDNLEGGALR</sequence>
<comment type="pathway">
    <text evidence="4">Cofactor biosynthesis; molybdopterin biosynthesis.</text>
</comment>
<dbReference type="SUPFAM" id="SSF54690">
    <property type="entry name" value="Molybdopterin synthase subunit MoaE"/>
    <property type="match status" value="1"/>
</dbReference>
<dbReference type="EC" id="2.8.1.12" evidence="4"/>
<dbReference type="HAMAP" id="MF_03052">
    <property type="entry name" value="MOC2B"/>
    <property type="match status" value="1"/>
</dbReference>
<evidence type="ECO:0000256" key="4">
    <source>
        <dbReference type="HAMAP-Rule" id="MF_03052"/>
    </source>
</evidence>
<comment type="caution">
    <text evidence="6">The sequence shown here is derived from an EMBL/GenBank/DDBJ whole genome shotgun (WGS) entry which is preliminary data.</text>
</comment>
<feature type="compositionally biased region" description="Polar residues" evidence="5">
    <location>
        <begin position="359"/>
        <end position="370"/>
    </location>
</feature>
<feature type="compositionally biased region" description="Basic residues" evidence="5">
    <location>
        <begin position="342"/>
        <end position="355"/>
    </location>
</feature>
<evidence type="ECO:0000313" key="7">
    <source>
        <dbReference type="Proteomes" id="UP001600888"/>
    </source>
</evidence>